<reference evidence="2" key="1">
    <citation type="submission" date="2022-10" db="EMBL/GenBank/DDBJ databases">
        <authorList>
            <person name="Chen Y."/>
            <person name="Dougan E. K."/>
            <person name="Chan C."/>
            <person name="Rhodes N."/>
            <person name="Thang M."/>
        </authorList>
    </citation>
    <scope>NUCLEOTIDE SEQUENCE</scope>
</reference>
<feature type="region of interest" description="Disordered" evidence="1">
    <location>
        <begin position="1042"/>
        <end position="1080"/>
    </location>
</feature>
<accession>A0A9P1BQQ6</accession>
<proteinExistence type="predicted"/>
<comment type="caution">
    <text evidence="2">The sequence shown here is derived from an EMBL/GenBank/DDBJ whole genome shotgun (WGS) entry which is preliminary data.</text>
</comment>
<gene>
    <name evidence="2" type="ORF">C1SCF055_LOCUS5229</name>
</gene>
<protein>
    <recommendedName>
        <fullName evidence="5">DNA (cytosine-5-)-methyltransferase</fullName>
    </recommendedName>
</protein>
<dbReference type="EMBL" id="CAMXCT030000317">
    <property type="protein sequence ID" value="CAL4764362.1"/>
    <property type="molecule type" value="Genomic_DNA"/>
</dbReference>
<evidence type="ECO:0000313" key="2">
    <source>
        <dbReference type="EMBL" id="CAI3977050.1"/>
    </source>
</evidence>
<dbReference type="Gene3D" id="3.40.50.150">
    <property type="entry name" value="Vaccinia Virus protein VP39"/>
    <property type="match status" value="1"/>
</dbReference>
<reference evidence="3" key="2">
    <citation type="submission" date="2024-04" db="EMBL/GenBank/DDBJ databases">
        <authorList>
            <person name="Chen Y."/>
            <person name="Shah S."/>
            <person name="Dougan E. K."/>
            <person name="Thang M."/>
            <person name="Chan C."/>
        </authorList>
    </citation>
    <scope>NUCLEOTIDE SEQUENCE [LARGE SCALE GENOMIC DNA]</scope>
</reference>
<feature type="non-terminal residue" evidence="2">
    <location>
        <position position="2260"/>
    </location>
</feature>
<name>A0A9P1BQQ6_9DINO</name>
<feature type="compositionally biased region" description="Basic and acidic residues" evidence="1">
    <location>
        <begin position="983"/>
        <end position="992"/>
    </location>
</feature>
<dbReference type="Proteomes" id="UP001152797">
    <property type="component" value="Unassembled WGS sequence"/>
</dbReference>
<organism evidence="2">
    <name type="scientific">Cladocopium goreaui</name>
    <dbReference type="NCBI Taxonomy" id="2562237"/>
    <lineage>
        <taxon>Eukaryota</taxon>
        <taxon>Sar</taxon>
        <taxon>Alveolata</taxon>
        <taxon>Dinophyceae</taxon>
        <taxon>Suessiales</taxon>
        <taxon>Symbiodiniaceae</taxon>
        <taxon>Cladocopium</taxon>
    </lineage>
</organism>
<evidence type="ECO:0000313" key="4">
    <source>
        <dbReference type="Proteomes" id="UP001152797"/>
    </source>
</evidence>
<feature type="region of interest" description="Disordered" evidence="1">
    <location>
        <begin position="978"/>
        <end position="1004"/>
    </location>
</feature>
<sequence>LAEQGTGIFPGPSGAAAAKLTRFERLVVKGAKEAFAVVHYKAAIKVRDLGGQPCTHCGEWTGCYCEGCTGTPTAVCTTCDQERLLCHACLEAGHLYSDVERVGQEGLIEVTGFHDERGQFIRLDTSVQIPAGEVPRNRDGTFNVEELALTGQKMEAQGAMKVAVAWTNARRCSLQATEVLGLEIARERQSSVGGPPRSVTMAAAPSQVPEGPPSNKVRKLTPSGLQAPLHAPMVTHAATVDAFAREDAMKQAKLDQLFVLVVENVVDLAELQMTPAKLADPMARQAFKNTLMTGASRLSGQRLGALSSHKVLVAFILMVATGCIRFEHVQRSHLVRLHGAWVEFECSQGKARKQGARPGYHWGVPQVTMNGQHMTKVLQEFFTHEFNQDHKFLLPALALEAEDLWEITEATPFITNKPMSRARFLEVMRGALVQVGVDFAQAQAATFNKLRRFMPTMANVMELPDLDLQSIGNWTELPAGGGRDPSARKRRGVLPMGVHYAGSKVLRSLQVKQRCVDRLLALYHRKRPELAMTEQGYLCRDAWQRAEVAVLHQSLPEELTPLVQTATLGAIEVDPGGWRSLRRSRQLSCPWKPPHLRAQRLRPTSLALLRMSLLTPRTCAACWQIAAPQRTSAGFDRARRCTSFEKKWKDVQFRGAVTLPSGRTQLSVVDVFATPSNFVARAPTFTMSRIDVHQDDKGLAACWAGANLKPDWTAAYTKIHQVLTLDDFIYMVKASDWEQSLGDLLSQVPELKDNRIAEARFKSAYEAGQQALKHAAQSAPKTEDLDEALPDSTVQQLNTDWTRRYNLQFDSVLEPSEQLRARVYREFKKGTMTVVDMKKVRSVLTMAQPKHGDSIALPGGLQLQLEKEVSVSLRSVTDYYFVMRVLAHAWAWAGNYLVQVDKQSVLFMDLSCALHYCDRALKDTMEFGGGSLLWLQRNDSLTRGKMATYIRRGQPGQWALDSALRDARLDWRSPAVQPLAEVPESKQSKRPPEPPAPTTDRKRQEAKRFANLGMMAGDALTRSAKPCTAAMCAWMKGARTGSRGGRPLPLTAAEPSHAPAAPQAGMMAPSDPQPQDKPLAESWEPHRTVLLHDEPGTTSAVLPAELSQRLHGAKPVTWRGRGDLAQVPWTSPPRGTWLVLDLWAGYSGLCVALLQLGMHFFAAAAECDADARQVAHDNMPNIVHVERVEALTAQAFQPILQRRNIRGVLMGGGSPCQGNSSLNVGRKGLDDPRNEFSALPEMVDRELVVFLENVGSMPSDVRRAYSSWLGGDPILIDSATCGWVQRRRLYWLVSTSRAIAPCLAPPSCWDWVPQDSGVPSLAYVGEKPLPNKCFFHQGFGPLLDPKTVVKSGGSGAMHPFTREFFHPTDRTASSSAAAVERFLSDARRFPPSAYEERSLLWKDQQWRQPLPSERAQMMGVPPGSFDSVPGDASLKRQRQNSLIGNGFHVFSVLAVLCFLPQLLEAKFVPHLLPADELSLRERVQHTVWEPGRLRHFPQLVSASDVANELPGLFPHCVLSPGLIADVLRRLEPCELTEIQGYMAWCKLRGLPVDDMGPQHMTRMDRAKVYSGLTGQRHAADSSKGLDHLLVPGLGKLGHMEASSQLPSPFQPTDWPEQDVMFAVDAICVWRQYLPAYARRLRQVLKSVALALRPVEDALAQWRSESARRVAATKRPAFIATLTILLRWPDLTQGQCLVTGYPIVGEIEPSGLFRPIAAKEVEPLDQWLVDAGAIVDALVQSRPPRHAADILEQTLAEQQKGFCSPSYTRATMDRMFGPNAWRPLERFQIVQADNKKRMIDNGRRTHHNAHTSMQETIFTVSIDFVAAVAASLCKRLTTHTSTGNVPDWLRLRLGTDDLPDAYRGLPVCEPHQRFSIVAIFVPDCGWRFTVLWGLAFGLESAVVSFNRFPQLGIAIARRCVLSMGAAYFDDELALEAVADADVSQVGLRLVFQLMGAPPQREKGFKPTPNRHYLGTSVHTGDVNDRGVVRVQPKATTVSKVLAKLDQILSSGQLSRDDAGKLRGDVTWLFTMCSGHLGKLAGPALTAHQFGDSSLLQPDERRQLEVLRLAVLSSKPRDIPVHIQCAQVTRVYSDASFEDGILRLGWVISPPTSMPVGGTCVVPPSVIAHWKPRTQQIYPGETLAAVVVPALCPTVLCNADVLWFFDNESAVSALIRASTAEPDVLILVQQAHLQFNDLRMRTWIEWIDSASNPADGLSRLGLLDEWTATQPWHVQEFSFPPLSDPATFLAQLAAPIGSVNSG</sequence>
<keyword evidence="4" id="KW-1185">Reference proteome</keyword>
<evidence type="ECO:0000256" key="1">
    <source>
        <dbReference type="SAM" id="MobiDB-lite"/>
    </source>
</evidence>
<dbReference type="OrthoDB" id="411962at2759"/>
<dbReference type="EMBL" id="CAMXCT020000317">
    <property type="protein sequence ID" value="CAL1130425.1"/>
    <property type="molecule type" value="Genomic_DNA"/>
</dbReference>
<feature type="region of interest" description="Disordered" evidence="1">
    <location>
        <begin position="188"/>
        <end position="218"/>
    </location>
</feature>
<dbReference type="SUPFAM" id="SSF53335">
    <property type="entry name" value="S-adenosyl-L-methionine-dependent methyltransferases"/>
    <property type="match status" value="1"/>
</dbReference>
<dbReference type="InterPro" id="IPR029063">
    <property type="entry name" value="SAM-dependent_MTases_sf"/>
</dbReference>
<dbReference type="EMBL" id="CAMXCT010000317">
    <property type="protein sequence ID" value="CAI3977050.1"/>
    <property type="molecule type" value="Genomic_DNA"/>
</dbReference>
<evidence type="ECO:0000313" key="3">
    <source>
        <dbReference type="EMBL" id="CAL1130425.1"/>
    </source>
</evidence>
<evidence type="ECO:0008006" key="5">
    <source>
        <dbReference type="Google" id="ProtNLM"/>
    </source>
</evidence>
<feature type="compositionally biased region" description="Low complexity" evidence="1">
    <location>
        <begin position="1058"/>
        <end position="1069"/>
    </location>
</feature>